<comment type="pathway">
    <text evidence="4">Protein modification; protein ubiquitination.</text>
</comment>
<dbReference type="Gene3D" id="3.30.40.10">
    <property type="entry name" value="Zinc/RING finger domain, C3HC4 (zinc finger)"/>
    <property type="match status" value="1"/>
</dbReference>
<evidence type="ECO:0000256" key="12">
    <source>
        <dbReference type="SAM" id="MobiDB-lite"/>
    </source>
</evidence>
<dbReference type="GO" id="GO:0005634">
    <property type="term" value="C:nucleus"/>
    <property type="evidence" value="ECO:0007669"/>
    <property type="project" value="UniProtKB-SubCell"/>
</dbReference>
<dbReference type="SUPFAM" id="SSF57850">
    <property type="entry name" value="RING/U-box"/>
    <property type="match status" value="1"/>
</dbReference>
<dbReference type="GO" id="GO:0003755">
    <property type="term" value="F:peptidyl-prolyl cis-trans isomerase activity"/>
    <property type="evidence" value="ECO:0007669"/>
    <property type="project" value="UniProtKB-KW"/>
</dbReference>
<dbReference type="InterPro" id="IPR045132">
    <property type="entry name" value="UBE4"/>
</dbReference>
<dbReference type="PANTHER" id="PTHR13931:SF2">
    <property type="entry name" value="UBIQUITIN CONJUGATION FACTOR E4 B"/>
    <property type="match status" value="1"/>
</dbReference>
<evidence type="ECO:0000256" key="5">
    <source>
        <dbReference type="ARBA" id="ARBA00007434"/>
    </source>
</evidence>
<feature type="region of interest" description="Disordered" evidence="12">
    <location>
        <begin position="1"/>
        <end position="131"/>
    </location>
</feature>
<dbReference type="GO" id="GO:0006511">
    <property type="term" value="P:ubiquitin-dependent protein catabolic process"/>
    <property type="evidence" value="ECO:0007669"/>
    <property type="project" value="InterPro"/>
</dbReference>
<dbReference type="FunFam" id="3.30.40.10:FF:000055">
    <property type="entry name" value="Ubiquitin conjugation factor e4 a"/>
    <property type="match status" value="1"/>
</dbReference>
<dbReference type="AlphaFoldDB" id="A0A9P4IHH5"/>
<accession>A0A9P4IHH5</accession>
<dbReference type="OrthoDB" id="20295at2759"/>
<keyword evidence="7" id="KW-0808">Transferase</keyword>
<dbReference type="GO" id="GO:0034450">
    <property type="term" value="F:ubiquitin-ubiquitin ligase activity"/>
    <property type="evidence" value="ECO:0007669"/>
    <property type="project" value="InterPro"/>
</dbReference>
<reference evidence="14" key="1">
    <citation type="journal article" date="2020" name="Stud. Mycol.">
        <title>101 Dothideomycetes genomes: a test case for predicting lifestyles and emergence of pathogens.</title>
        <authorList>
            <person name="Haridas S."/>
            <person name="Albert R."/>
            <person name="Binder M."/>
            <person name="Bloem J."/>
            <person name="Labutti K."/>
            <person name="Salamov A."/>
            <person name="Andreopoulos B."/>
            <person name="Baker S."/>
            <person name="Barry K."/>
            <person name="Bills G."/>
            <person name="Bluhm B."/>
            <person name="Cannon C."/>
            <person name="Castanera R."/>
            <person name="Culley D."/>
            <person name="Daum C."/>
            <person name="Ezra D."/>
            <person name="Gonzalez J."/>
            <person name="Henrissat B."/>
            <person name="Kuo A."/>
            <person name="Liang C."/>
            <person name="Lipzen A."/>
            <person name="Lutzoni F."/>
            <person name="Magnuson J."/>
            <person name="Mondo S."/>
            <person name="Nolan M."/>
            <person name="Ohm R."/>
            <person name="Pangilinan J."/>
            <person name="Park H.-J."/>
            <person name="Ramirez L."/>
            <person name="Alfaro M."/>
            <person name="Sun H."/>
            <person name="Tritt A."/>
            <person name="Yoshinaga Y."/>
            <person name="Zwiers L.-H."/>
            <person name="Turgeon B."/>
            <person name="Goodwin S."/>
            <person name="Spatafora J."/>
            <person name="Crous P."/>
            <person name="Grigoriev I."/>
        </authorList>
    </citation>
    <scope>NUCLEOTIDE SEQUENCE</scope>
    <source>
        <strain evidence="14">CBS 133067</strain>
    </source>
</reference>
<evidence type="ECO:0000256" key="2">
    <source>
        <dbReference type="ARBA" id="ARBA00004123"/>
    </source>
</evidence>
<dbReference type="EMBL" id="ML978124">
    <property type="protein sequence ID" value="KAF2101129.1"/>
    <property type="molecule type" value="Genomic_DNA"/>
</dbReference>
<dbReference type="GO" id="GO:0000209">
    <property type="term" value="P:protein polyubiquitination"/>
    <property type="evidence" value="ECO:0007669"/>
    <property type="project" value="TreeGrafter"/>
</dbReference>
<dbReference type="GO" id="GO:0000151">
    <property type="term" value="C:ubiquitin ligase complex"/>
    <property type="evidence" value="ECO:0007669"/>
    <property type="project" value="InterPro"/>
</dbReference>
<keyword evidence="11" id="KW-0175">Coiled coil</keyword>
<dbReference type="Pfam" id="PF04564">
    <property type="entry name" value="U-box"/>
    <property type="match status" value="1"/>
</dbReference>
<evidence type="ECO:0000256" key="6">
    <source>
        <dbReference type="ARBA" id="ARBA00022490"/>
    </source>
</evidence>
<evidence type="ECO:0000256" key="10">
    <source>
        <dbReference type="ARBA" id="ARBA00023242"/>
    </source>
</evidence>
<keyword evidence="9" id="KW-0697">Rotamase</keyword>
<feature type="coiled-coil region" evidence="11">
    <location>
        <begin position="536"/>
        <end position="570"/>
    </location>
</feature>
<keyword evidence="10" id="KW-0539">Nucleus</keyword>
<dbReference type="InterPro" id="IPR013083">
    <property type="entry name" value="Znf_RING/FYVE/PHD"/>
</dbReference>
<dbReference type="PANTHER" id="PTHR13931">
    <property type="entry name" value="UBIQUITINATION FACTOR E4"/>
    <property type="match status" value="1"/>
</dbReference>
<feature type="domain" description="U-box" evidence="13">
    <location>
        <begin position="999"/>
        <end position="1073"/>
    </location>
</feature>
<keyword evidence="8" id="KW-0833">Ubl conjugation pathway</keyword>
<dbReference type="CDD" id="cd16657">
    <property type="entry name" value="RING-Ubox_UBE4A"/>
    <property type="match status" value="1"/>
</dbReference>
<organism evidence="14 15">
    <name type="scientific">Rhizodiscina lignyota</name>
    <dbReference type="NCBI Taxonomy" id="1504668"/>
    <lineage>
        <taxon>Eukaryota</taxon>
        <taxon>Fungi</taxon>
        <taxon>Dikarya</taxon>
        <taxon>Ascomycota</taxon>
        <taxon>Pezizomycotina</taxon>
        <taxon>Dothideomycetes</taxon>
        <taxon>Pleosporomycetidae</taxon>
        <taxon>Aulographales</taxon>
        <taxon>Rhizodiscinaceae</taxon>
        <taxon>Rhizodiscina</taxon>
    </lineage>
</organism>
<proteinExistence type="inferred from homology"/>
<evidence type="ECO:0000256" key="9">
    <source>
        <dbReference type="ARBA" id="ARBA00023110"/>
    </source>
</evidence>
<sequence length="1098" mass="124450">MSEPLSDAEKVQSTLHEIRLAKLAANQDSTPTPSPQSPAPDASSVAESPSSAPAQPVPQQLSSEPVKTDSTPSPNPFAQLGLRPESAQPVQQQAPAPQRAQITITPLKREAERSSSRPRSRQGRPGETLEEWEDRTLGAIFRVTVKEDHTKDSQGNRLYYLEGLKSDLEDGSDGAPPRLAVASLDSAILEAASNAPGRKVLDYLLSCWKRVTRLGRTLRSSSTDAVKQNIVKEAKRLCMSYCIFAVTDPDMFGIESSDVNPLAEHLLVDPEADHGVCFEFLSEAVSRLPEDEGARDALVEAMIQCSRQLSKISMDGDFRPYMMALRNFVQHQPLTDALTKHEYFLPQDIAPQDIETNSFLGPFFRLSPLQSEVAKSYFMGTQSQPEGVIRNAQKSLRMALSTHQDELTDIVNCIVKSSKEPRLRLLDWFALAVNSNHKRRAIQVDWKSVSTDGFMINITTILDRLCEPFMDATFAKVDRIEVDYLRRSPRVNIKDETKINADQKTSDEFYAHALEGTNNFISEVFFLTVAAHHYGTEAANSQLSTKERQVKNLEKEIVKMEADRHKFVQNPAQLQMFDRAVKKYKDQVEQSRYEIRATQGVLLDEVTQARSMQLMRYVIVWLLRIASGKNLPKETLELPLPEKQPEVFRNLPEYFMDDIVDNFKFITRHMPWIITSTQCEELVMICITFLRNSEYIKNPYLKSGLVTILFHGVWPIPNRAKGVLGDLLNASPFAYKHLLHALMKFYIEAESTGTHTQFFDKFNIRYEIFQVIRCIWTNTVYRDNLATEARVNTEFFVRFVNLLLNDVTFVLDESFSAFKTIHDLTAELAAAPADMDQTVKQEKEEALAGAKSKAKGYMQLTNETVSMLKLFTEALADSFTKAEIVQRLADMLDYNLDALAGPKQKELKVENKEEYGWRPQEMLSDIMDVYLNLREKTAFHLAVARDGRSYRDANFTNAGNIMRRFALKSPEELRQWEALARIIAKTKEEDDKAEEDLGEIPDEFLDPLMFTLMEDPVILPKSKVTVDRSTIRSHLLSDPTDPFNRVPMTIEDVMEDTEMKAKIDAFKAERSAKKEQIVAEKMEDVVTAQPGGDPMDTS</sequence>
<feature type="compositionally biased region" description="Low complexity" evidence="12">
    <location>
        <begin position="87"/>
        <end position="101"/>
    </location>
</feature>
<keyword evidence="9" id="KW-0413">Isomerase</keyword>
<evidence type="ECO:0000256" key="7">
    <source>
        <dbReference type="ARBA" id="ARBA00022679"/>
    </source>
</evidence>
<gene>
    <name evidence="14" type="ORF">NA57DRAFT_65398</name>
</gene>
<keyword evidence="15" id="KW-1185">Reference proteome</keyword>
<comment type="subcellular location">
    <subcellularLocation>
        <location evidence="3">Cytoplasm</location>
    </subcellularLocation>
    <subcellularLocation>
        <location evidence="2">Nucleus</location>
    </subcellularLocation>
</comment>
<evidence type="ECO:0000256" key="4">
    <source>
        <dbReference type="ARBA" id="ARBA00004906"/>
    </source>
</evidence>
<evidence type="ECO:0000313" key="14">
    <source>
        <dbReference type="EMBL" id="KAF2101129.1"/>
    </source>
</evidence>
<dbReference type="GO" id="GO:0036503">
    <property type="term" value="P:ERAD pathway"/>
    <property type="evidence" value="ECO:0007669"/>
    <property type="project" value="InterPro"/>
</dbReference>
<comment type="similarity">
    <text evidence="5">Belongs to the ubiquitin conjugation factor E4 family.</text>
</comment>
<keyword evidence="6" id="KW-0963">Cytoplasm</keyword>
<dbReference type="SMART" id="SM00504">
    <property type="entry name" value="Ubox"/>
    <property type="match status" value="1"/>
</dbReference>
<protein>
    <recommendedName>
        <fullName evidence="13">U-box domain-containing protein</fullName>
    </recommendedName>
</protein>
<name>A0A9P4IHH5_9PEZI</name>
<dbReference type="PROSITE" id="PS51698">
    <property type="entry name" value="U_BOX"/>
    <property type="match status" value="1"/>
</dbReference>
<dbReference type="Proteomes" id="UP000799772">
    <property type="component" value="Unassembled WGS sequence"/>
</dbReference>
<dbReference type="Pfam" id="PF10408">
    <property type="entry name" value="Ufd2P_core"/>
    <property type="match status" value="1"/>
</dbReference>
<comment type="caution">
    <text evidence="14">The sequence shown here is derived from an EMBL/GenBank/DDBJ whole genome shotgun (WGS) entry which is preliminary data.</text>
</comment>
<dbReference type="InterPro" id="IPR019474">
    <property type="entry name" value="Ub_conjug_fac_E4_core"/>
</dbReference>
<comment type="catalytic activity">
    <reaction evidence="1">
        <text>S-ubiquitinyl-[E2 ubiquitin-conjugating enzyme]-L-cysteine + [acceptor protein]-L-lysine = [E2 ubiquitin-conjugating enzyme]-L-cysteine + N(6)-ubiquitinyl-[acceptor protein]-L-lysine.</text>
        <dbReference type="EC" id="2.3.2.27"/>
    </reaction>
</comment>
<dbReference type="InterPro" id="IPR003613">
    <property type="entry name" value="Ubox_domain"/>
</dbReference>
<dbReference type="GO" id="GO:0005737">
    <property type="term" value="C:cytoplasm"/>
    <property type="evidence" value="ECO:0007669"/>
    <property type="project" value="UniProtKB-SubCell"/>
</dbReference>
<evidence type="ECO:0000256" key="3">
    <source>
        <dbReference type="ARBA" id="ARBA00004496"/>
    </source>
</evidence>
<evidence type="ECO:0000259" key="13">
    <source>
        <dbReference type="PROSITE" id="PS51698"/>
    </source>
</evidence>
<evidence type="ECO:0000256" key="8">
    <source>
        <dbReference type="ARBA" id="ARBA00022786"/>
    </source>
</evidence>
<evidence type="ECO:0000256" key="1">
    <source>
        <dbReference type="ARBA" id="ARBA00000900"/>
    </source>
</evidence>
<evidence type="ECO:0000256" key="11">
    <source>
        <dbReference type="SAM" id="Coils"/>
    </source>
</evidence>
<feature type="compositionally biased region" description="Low complexity" evidence="12">
    <location>
        <begin position="39"/>
        <end position="63"/>
    </location>
</feature>
<evidence type="ECO:0000313" key="15">
    <source>
        <dbReference type="Proteomes" id="UP000799772"/>
    </source>
</evidence>